<dbReference type="Pfam" id="PF02978">
    <property type="entry name" value="SRP_SPB"/>
    <property type="match status" value="1"/>
</dbReference>
<dbReference type="InterPro" id="IPR042101">
    <property type="entry name" value="SRP54_N_sf"/>
</dbReference>
<dbReference type="InterPro" id="IPR003593">
    <property type="entry name" value="AAA+_ATPase"/>
</dbReference>
<dbReference type="SMART" id="SM00963">
    <property type="entry name" value="SRP54_N"/>
    <property type="match status" value="1"/>
</dbReference>
<evidence type="ECO:0000256" key="8">
    <source>
        <dbReference type="ARBA" id="ARBA00035672"/>
    </source>
</evidence>
<name>A0A381PGP0_9ZZZZ</name>
<dbReference type="PANTHER" id="PTHR11564">
    <property type="entry name" value="SIGNAL RECOGNITION PARTICLE 54K PROTEIN SRP54"/>
    <property type="match status" value="1"/>
</dbReference>
<evidence type="ECO:0000256" key="6">
    <source>
        <dbReference type="ARBA" id="ARBA00023135"/>
    </source>
</evidence>
<keyword evidence="5" id="KW-0342">GTP-binding</keyword>
<evidence type="ECO:0000259" key="11">
    <source>
        <dbReference type="SMART" id="SM00963"/>
    </source>
</evidence>
<sequence>MFETLSDKLSGSLRKVRGRGRLTEDNVGQTLNEVKMALLEADVNFRVVKAFLRSVKARAVGEEVQGSLTPGQQFIKIVNEELTEMMGGANSGLAEPETAPLVTMLVGLQGSGKTSSVGKLARLCQTEGKRPYLIPADIYRPAAIRQLEVLAETLGVSCYPSTTDQNPLDIVRNGLEAAKQEEADAVFIDTAGRLHIDQELMEELSRIKESIMPHEIIFVADAMTGQEAVSVAKGFNDRLDISGVMLTKMDGDARGGAALSIRAITQKPIKFIAVGEKLENLEAFHPERIASRILGMGDMLSLIEKVEDSFSEREALQMQKKLKSNEFTLEDFRDQLRSMRKMGSMKDVIGMLPGMNASAMKDANVDEKKLVHIDAIISSMTIKERQNHKLMNGSRRMRIAKGSGTSVSEINKLLKQFVQMRKMMQKLLKVSNPGKAMRMMQDMMPN</sequence>
<reference evidence="12" key="1">
    <citation type="submission" date="2018-05" db="EMBL/GenBank/DDBJ databases">
        <authorList>
            <person name="Lanie J.A."/>
            <person name="Ng W.-L."/>
            <person name="Kazmierczak K.M."/>
            <person name="Andrzejewski T.M."/>
            <person name="Davidsen T.M."/>
            <person name="Wayne K.J."/>
            <person name="Tettelin H."/>
            <person name="Glass J.I."/>
            <person name="Rusch D."/>
            <person name="Podicherti R."/>
            <person name="Tsui H.-C.T."/>
            <person name="Winkler M.E."/>
        </authorList>
    </citation>
    <scope>NUCLEOTIDE SEQUENCE</scope>
</reference>
<evidence type="ECO:0000256" key="3">
    <source>
        <dbReference type="ARBA" id="ARBA00022801"/>
    </source>
</evidence>
<comment type="similarity">
    <text evidence="1">Belongs to the GTP-binding SRP family. SRP54 subfamily.</text>
</comment>
<dbReference type="FunFam" id="3.40.50.300:FF:000022">
    <property type="entry name" value="Signal recognition particle 54 kDa subunit"/>
    <property type="match status" value="1"/>
</dbReference>
<organism evidence="12">
    <name type="scientific">marine metagenome</name>
    <dbReference type="NCBI Taxonomy" id="408172"/>
    <lineage>
        <taxon>unclassified sequences</taxon>
        <taxon>metagenomes</taxon>
        <taxon>ecological metagenomes</taxon>
    </lineage>
</organism>
<keyword evidence="4" id="KW-0694">RNA-binding</keyword>
<evidence type="ECO:0000259" key="9">
    <source>
        <dbReference type="SMART" id="SM00382"/>
    </source>
</evidence>
<dbReference type="SUPFAM" id="SSF47446">
    <property type="entry name" value="Signal peptide-binding domain"/>
    <property type="match status" value="1"/>
</dbReference>
<dbReference type="InterPro" id="IPR027417">
    <property type="entry name" value="P-loop_NTPase"/>
</dbReference>
<dbReference type="InterPro" id="IPR004125">
    <property type="entry name" value="Signal_recog_particle_SRP54_M"/>
</dbReference>
<dbReference type="InterPro" id="IPR000897">
    <property type="entry name" value="SRP54_GTPase_dom"/>
</dbReference>
<dbReference type="InterPro" id="IPR036891">
    <property type="entry name" value="Signal_recog_part_SRP54_M_sf"/>
</dbReference>
<feature type="domain" description="SRP54-type proteins GTP-binding" evidence="10">
    <location>
        <begin position="100"/>
        <end position="295"/>
    </location>
</feature>
<dbReference type="EC" id="3.6.5.4" evidence="8"/>
<dbReference type="Gene3D" id="1.20.120.140">
    <property type="entry name" value="Signal recognition particle SRP54, nucleotide-binding domain"/>
    <property type="match status" value="1"/>
</dbReference>
<evidence type="ECO:0000313" key="12">
    <source>
        <dbReference type="EMBL" id="SUZ66110.1"/>
    </source>
</evidence>
<dbReference type="NCBIfam" id="TIGR00959">
    <property type="entry name" value="ffh"/>
    <property type="match status" value="1"/>
</dbReference>
<keyword evidence="7" id="KW-0687">Ribonucleoprotein</keyword>
<dbReference type="SMART" id="SM00382">
    <property type="entry name" value="AAA"/>
    <property type="match status" value="1"/>
</dbReference>
<evidence type="ECO:0000256" key="7">
    <source>
        <dbReference type="ARBA" id="ARBA00023274"/>
    </source>
</evidence>
<keyword evidence="6" id="KW-0733">Signal recognition particle</keyword>
<dbReference type="Gene3D" id="3.40.50.300">
    <property type="entry name" value="P-loop containing nucleotide triphosphate hydrolases"/>
    <property type="match status" value="1"/>
</dbReference>
<dbReference type="GO" id="GO:0005525">
    <property type="term" value="F:GTP binding"/>
    <property type="evidence" value="ECO:0007669"/>
    <property type="project" value="UniProtKB-KW"/>
</dbReference>
<protein>
    <recommendedName>
        <fullName evidence="8">signal-recognition-particle GTPase</fullName>
        <ecNumber evidence="8">3.6.5.4</ecNumber>
    </recommendedName>
</protein>
<evidence type="ECO:0000259" key="10">
    <source>
        <dbReference type="SMART" id="SM00962"/>
    </source>
</evidence>
<keyword evidence="3" id="KW-0378">Hydrolase</keyword>
<gene>
    <name evidence="12" type="ORF">METZ01_LOCUS18964</name>
</gene>
<dbReference type="PANTHER" id="PTHR11564:SF5">
    <property type="entry name" value="SIGNAL RECOGNITION PARTICLE SUBUNIT SRP54"/>
    <property type="match status" value="1"/>
</dbReference>
<dbReference type="GO" id="GO:0008312">
    <property type="term" value="F:7S RNA binding"/>
    <property type="evidence" value="ECO:0007669"/>
    <property type="project" value="InterPro"/>
</dbReference>
<dbReference type="GO" id="GO:0003924">
    <property type="term" value="F:GTPase activity"/>
    <property type="evidence" value="ECO:0007669"/>
    <property type="project" value="InterPro"/>
</dbReference>
<dbReference type="InterPro" id="IPR004780">
    <property type="entry name" value="SRP"/>
</dbReference>
<dbReference type="InterPro" id="IPR022941">
    <property type="entry name" value="SRP54"/>
</dbReference>
<dbReference type="AlphaFoldDB" id="A0A381PGP0"/>
<evidence type="ECO:0000256" key="5">
    <source>
        <dbReference type="ARBA" id="ARBA00023134"/>
    </source>
</evidence>
<dbReference type="Gene3D" id="1.10.260.30">
    <property type="entry name" value="Signal recognition particle, SRP54 subunit, M-domain"/>
    <property type="match status" value="1"/>
</dbReference>
<proteinExistence type="inferred from homology"/>
<dbReference type="InterPro" id="IPR013822">
    <property type="entry name" value="Signal_recog_particl_SRP54_hlx"/>
</dbReference>
<dbReference type="SMART" id="SM00962">
    <property type="entry name" value="SRP54"/>
    <property type="match status" value="1"/>
</dbReference>
<dbReference type="Pfam" id="PF00448">
    <property type="entry name" value="SRP54"/>
    <property type="match status" value="1"/>
</dbReference>
<feature type="domain" description="AAA+ ATPase" evidence="9">
    <location>
        <begin position="99"/>
        <end position="300"/>
    </location>
</feature>
<dbReference type="GO" id="GO:0006614">
    <property type="term" value="P:SRP-dependent cotranslational protein targeting to membrane"/>
    <property type="evidence" value="ECO:0007669"/>
    <property type="project" value="InterPro"/>
</dbReference>
<evidence type="ECO:0000256" key="2">
    <source>
        <dbReference type="ARBA" id="ARBA00022741"/>
    </source>
</evidence>
<dbReference type="SUPFAM" id="SSF52540">
    <property type="entry name" value="P-loop containing nucleoside triphosphate hydrolases"/>
    <property type="match status" value="1"/>
</dbReference>
<dbReference type="CDD" id="cd18539">
    <property type="entry name" value="SRP_G"/>
    <property type="match status" value="1"/>
</dbReference>
<dbReference type="HAMAP" id="MF_00306">
    <property type="entry name" value="SRP54"/>
    <property type="match status" value="1"/>
</dbReference>
<dbReference type="GO" id="GO:0005786">
    <property type="term" value="C:signal recognition particle, endoplasmic reticulum targeting"/>
    <property type="evidence" value="ECO:0007669"/>
    <property type="project" value="UniProtKB-KW"/>
</dbReference>
<dbReference type="Pfam" id="PF02881">
    <property type="entry name" value="SRP54_N"/>
    <property type="match status" value="1"/>
</dbReference>
<evidence type="ECO:0000256" key="1">
    <source>
        <dbReference type="ARBA" id="ARBA00005450"/>
    </source>
</evidence>
<feature type="domain" description="Signal recognition particle SRP54 helical bundle" evidence="11">
    <location>
        <begin position="1"/>
        <end position="86"/>
    </location>
</feature>
<accession>A0A381PGP0</accession>
<dbReference type="EMBL" id="UINC01000976">
    <property type="protein sequence ID" value="SUZ66110.1"/>
    <property type="molecule type" value="Genomic_DNA"/>
</dbReference>
<keyword evidence="2" id="KW-0547">Nucleotide-binding</keyword>
<evidence type="ECO:0000256" key="4">
    <source>
        <dbReference type="ARBA" id="ARBA00022884"/>
    </source>
</evidence>